<name>A0ABM4CFJ3_HYDVU</name>
<dbReference type="PANTHER" id="PTHR10704">
    <property type="entry name" value="CARBOHYDRATE SULFOTRANSFERASE"/>
    <property type="match status" value="1"/>
</dbReference>
<dbReference type="Pfam" id="PF13469">
    <property type="entry name" value="Sulfotransfer_3"/>
    <property type="match status" value="1"/>
</dbReference>
<dbReference type="RefSeq" id="XP_065660478.1">
    <property type="nucleotide sequence ID" value="XM_065804406.1"/>
</dbReference>
<evidence type="ECO:0000313" key="2">
    <source>
        <dbReference type="Proteomes" id="UP001652625"/>
    </source>
</evidence>
<proteinExistence type="predicted"/>
<accession>A0ABM4CFJ3</accession>
<dbReference type="Proteomes" id="UP001652625">
    <property type="component" value="Chromosome 08"/>
</dbReference>
<dbReference type="PANTHER" id="PTHR10704:SF44">
    <property type="entry name" value="LD35051P-RELATED"/>
    <property type="match status" value="1"/>
</dbReference>
<protein>
    <submittedName>
        <fullName evidence="3">Carbohydrate sulfotransferase 3-like</fullName>
    </submittedName>
</protein>
<keyword evidence="2" id="KW-1185">Reference proteome</keyword>
<dbReference type="Gene3D" id="3.40.50.300">
    <property type="entry name" value="P-loop containing nucleotide triphosphate hydrolases"/>
    <property type="match status" value="1"/>
</dbReference>
<sequence length="456" mass="53605">MRITKFTVFLVLTITVAFTVALYISDTRWINSEIIERSHTFFLKKVNGSENLYLKNKSFQGTTEILRWHKENQVQNTQSYQIYKSNYYYKPSAGDQQQKVHKSDKHLREEEPQQHHKIGTEKNLKHTEKDGEVEMQNINNKVLNQKLLNKSSLTQNITHEVQKKIYKQLEYPENKIKIQNVSTQIIKNKCKNNKVFIWTIGRSGSTLMGKLLNSHPDVQYYYEPLNHFYRKVLRIHMKLYGTENREEIFLPAISMINSIFNKSFKTNTCNHIIIKELHPRLPGGLIRFSANFKDTIKFIHLIRDPRAALNSMINLKWFKINDLPVVATKLCQATLRDFKFGLTYMNQSIYYMIKYEELCTNLSQNVMALLNFTQLKESSQVNDYIIKIQQAKIIKNNNPYGTQKNLKLQIFNWRKSINMSVVNTIESHCSQMINTLGYKLVNGNIEILRNLSIPLH</sequence>
<organism evidence="2 3">
    <name type="scientific">Hydra vulgaris</name>
    <name type="common">Hydra</name>
    <name type="synonym">Hydra attenuata</name>
    <dbReference type="NCBI Taxonomy" id="6087"/>
    <lineage>
        <taxon>Eukaryota</taxon>
        <taxon>Metazoa</taxon>
        <taxon>Cnidaria</taxon>
        <taxon>Hydrozoa</taxon>
        <taxon>Hydroidolina</taxon>
        <taxon>Anthoathecata</taxon>
        <taxon>Aplanulata</taxon>
        <taxon>Hydridae</taxon>
        <taxon>Hydra</taxon>
    </lineage>
</organism>
<dbReference type="InterPro" id="IPR051135">
    <property type="entry name" value="Gal/GlcNAc/GalNAc_ST"/>
</dbReference>
<feature type="region of interest" description="Disordered" evidence="1">
    <location>
        <begin position="94"/>
        <end position="118"/>
    </location>
</feature>
<reference evidence="3" key="1">
    <citation type="submission" date="2025-08" db="UniProtKB">
        <authorList>
            <consortium name="RefSeq"/>
        </authorList>
    </citation>
    <scope>IDENTIFICATION</scope>
</reference>
<dbReference type="InterPro" id="IPR027417">
    <property type="entry name" value="P-loop_NTPase"/>
</dbReference>
<dbReference type="GeneID" id="136084402"/>
<evidence type="ECO:0000256" key="1">
    <source>
        <dbReference type="SAM" id="MobiDB-lite"/>
    </source>
</evidence>
<gene>
    <name evidence="3" type="primary">LOC136084402</name>
</gene>
<feature type="compositionally biased region" description="Basic and acidic residues" evidence="1">
    <location>
        <begin position="106"/>
        <end position="118"/>
    </location>
</feature>
<evidence type="ECO:0000313" key="3">
    <source>
        <dbReference type="RefSeq" id="XP_065660478.1"/>
    </source>
</evidence>
<dbReference type="SUPFAM" id="SSF52540">
    <property type="entry name" value="P-loop containing nucleoside triphosphate hydrolases"/>
    <property type="match status" value="1"/>
</dbReference>